<feature type="compositionally biased region" description="Basic and acidic residues" evidence="17">
    <location>
        <begin position="292"/>
        <end position="302"/>
    </location>
</feature>
<feature type="region of interest" description="Disordered" evidence="17">
    <location>
        <begin position="276"/>
        <end position="357"/>
    </location>
</feature>
<feature type="region of interest" description="Disordered" evidence="17">
    <location>
        <begin position="402"/>
        <end position="434"/>
    </location>
</feature>
<dbReference type="InterPro" id="IPR001789">
    <property type="entry name" value="Sig_transdc_resp-reg_receiver"/>
</dbReference>
<evidence type="ECO:0000256" key="18">
    <source>
        <dbReference type="SAM" id="Phobius"/>
    </source>
</evidence>
<dbReference type="InterPro" id="IPR036638">
    <property type="entry name" value="HLH_DNA-bd_sf"/>
</dbReference>
<evidence type="ECO:0000256" key="7">
    <source>
        <dbReference type="ARBA" id="ARBA00022906"/>
    </source>
</evidence>
<dbReference type="SMART" id="SM00353">
    <property type="entry name" value="HLH"/>
    <property type="match status" value="1"/>
</dbReference>
<dbReference type="CDD" id="cd17582">
    <property type="entry name" value="psREC_PRR"/>
    <property type="match status" value="1"/>
</dbReference>
<dbReference type="Pfam" id="PF06203">
    <property type="entry name" value="CCT"/>
    <property type="match status" value="1"/>
</dbReference>
<keyword evidence="8 18" id="KW-1133">Transmembrane helix</keyword>
<dbReference type="SUPFAM" id="SSF47459">
    <property type="entry name" value="HLH, helix-loop-helix DNA-binding domain"/>
    <property type="match status" value="1"/>
</dbReference>
<dbReference type="SUPFAM" id="SSF52172">
    <property type="entry name" value="CheY-like"/>
    <property type="match status" value="1"/>
</dbReference>
<evidence type="ECO:0000256" key="15">
    <source>
        <dbReference type="PROSITE-ProRule" id="PRU00169"/>
    </source>
</evidence>
<keyword evidence="6 18" id="KW-0812">Transmembrane</keyword>
<feature type="compositionally biased region" description="Polar residues" evidence="17">
    <location>
        <begin position="181"/>
        <end position="190"/>
    </location>
</feature>
<dbReference type="PROSITE" id="PS50110">
    <property type="entry name" value="RESPONSE_REGULATORY"/>
    <property type="match status" value="1"/>
</dbReference>
<dbReference type="EMBL" id="JADBGQ010000005">
    <property type="protein sequence ID" value="KAG5395526.1"/>
    <property type="molecule type" value="Genomic_DNA"/>
</dbReference>
<accession>A0ABQ7MDG6</accession>
<evidence type="ECO:0000256" key="17">
    <source>
        <dbReference type="SAM" id="MobiDB-lite"/>
    </source>
</evidence>
<dbReference type="Gene3D" id="1.20.1510.10">
    <property type="entry name" value="Cation efflux protein transmembrane domain"/>
    <property type="match status" value="2"/>
</dbReference>
<gene>
    <name evidence="22" type="primary">A05p002120.1_BraROA</name>
    <name evidence="22" type="ORF">IGI04_017340</name>
</gene>
<dbReference type="InterPro" id="IPR050681">
    <property type="entry name" value="CDF/SLC30A"/>
</dbReference>
<evidence type="ECO:0000259" key="20">
    <source>
        <dbReference type="PROSITE" id="PS50888"/>
    </source>
</evidence>
<feature type="compositionally biased region" description="Basic and acidic residues" evidence="17">
    <location>
        <begin position="891"/>
        <end position="901"/>
    </location>
</feature>
<evidence type="ECO:0000256" key="16">
    <source>
        <dbReference type="PROSITE-ProRule" id="PRU00357"/>
    </source>
</evidence>
<dbReference type="PANTHER" id="PTHR11562:SF94">
    <property type="entry name" value="BNAC04G00620D PROTEIN"/>
    <property type="match status" value="1"/>
</dbReference>
<evidence type="ECO:0000256" key="9">
    <source>
        <dbReference type="ARBA" id="ARBA00023015"/>
    </source>
</evidence>
<feature type="region of interest" description="Disordered" evidence="17">
    <location>
        <begin position="862"/>
        <end position="901"/>
    </location>
</feature>
<dbReference type="Proteomes" id="UP000823674">
    <property type="component" value="Chromosome A05"/>
</dbReference>
<proteinExistence type="inferred from homology"/>
<feature type="domain" description="CCT" evidence="21">
    <location>
        <begin position="362"/>
        <end position="404"/>
    </location>
</feature>
<dbReference type="InterPro" id="IPR011598">
    <property type="entry name" value="bHLH_dom"/>
</dbReference>
<keyword evidence="7" id="KW-0864">Zinc transport</keyword>
<dbReference type="Pfam" id="PF01545">
    <property type="entry name" value="Cation_efflux"/>
    <property type="match status" value="2"/>
</dbReference>
<evidence type="ECO:0000256" key="14">
    <source>
        <dbReference type="ARBA" id="ARBA00023242"/>
    </source>
</evidence>
<dbReference type="InterPro" id="IPR027470">
    <property type="entry name" value="Cation_efflux_CTD"/>
</dbReference>
<comment type="caution">
    <text evidence="15">Lacks conserved residue(s) required for the propagation of feature annotation.</text>
</comment>
<feature type="compositionally biased region" description="Polar residues" evidence="17">
    <location>
        <begin position="306"/>
        <end position="340"/>
    </location>
</feature>
<evidence type="ECO:0000256" key="4">
    <source>
        <dbReference type="ARBA" id="ARBA00010330"/>
    </source>
</evidence>
<dbReference type="PROSITE" id="PS51017">
    <property type="entry name" value="CCT"/>
    <property type="match status" value="1"/>
</dbReference>
<comment type="similarity">
    <text evidence="4">Belongs to the ARR-like family.</text>
</comment>
<keyword evidence="5" id="KW-0813">Transport</keyword>
<feature type="region of interest" description="Disordered" evidence="17">
    <location>
        <begin position="159"/>
        <end position="190"/>
    </location>
</feature>
<keyword evidence="7" id="KW-0862">Zinc</keyword>
<evidence type="ECO:0000313" key="23">
    <source>
        <dbReference type="Proteomes" id="UP000823674"/>
    </source>
</evidence>
<reference evidence="22 23" key="1">
    <citation type="submission" date="2021-03" db="EMBL/GenBank/DDBJ databases">
        <authorList>
            <person name="King G.J."/>
            <person name="Bancroft I."/>
            <person name="Baten A."/>
            <person name="Bloomfield J."/>
            <person name="Borpatragohain P."/>
            <person name="He Z."/>
            <person name="Irish N."/>
            <person name="Irwin J."/>
            <person name="Liu K."/>
            <person name="Mauleon R.P."/>
            <person name="Moore J."/>
            <person name="Morris R."/>
            <person name="Ostergaard L."/>
            <person name="Wang B."/>
            <person name="Wells R."/>
        </authorList>
    </citation>
    <scope>NUCLEOTIDE SEQUENCE [LARGE SCALE GENOMIC DNA]</scope>
    <source>
        <strain evidence="22">R-o-18</strain>
        <tissue evidence="22">Leaf</tissue>
    </source>
</reference>
<evidence type="ECO:0000256" key="3">
    <source>
        <dbReference type="ARBA" id="ARBA00008873"/>
    </source>
</evidence>
<feature type="compositionally biased region" description="Basic residues" evidence="17">
    <location>
        <begin position="880"/>
        <end position="889"/>
    </location>
</feature>
<dbReference type="NCBIfam" id="TIGR01297">
    <property type="entry name" value="CDF"/>
    <property type="match status" value="2"/>
</dbReference>
<feature type="compositionally biased region" description="Basic residues" evidence="17">
    <location>
        <begin position="417"/>
        <end position="430"/>
    </location>
</feature>
<feature type="transmembrane region" description="Helical" evidence="18">
    <location>
        <begin position="629"/>
        <end position="653"/>
    </location>
</feature>
<evidence type="ECO:0000256" key="11">
    <source>
        <dbReference type="ARBA" id="ARBA00023108"/>
    </source>
</evidence>
<feature type="transmembrane region" description="Helical" evidence="18">
    <location>
        <begin position="584"/>
        <end position="608"/>
    </location>
</feature>
<keyword evidence="11" id="KW-0090">Biological rhythms</keyword>
<comment type="caution">
    <text evidence="22">The sequence shown here is derived from an EMBL/GenBank/DDBJ whole genome shotgun (WGS) entry which is preliminary data.</text>
</comment>
<dbReference type="InterPro" id="IPR010402">
    <property type="entry name" value="CCT_domain"/>
</dbReference>
<keyword evidence="14 16" id="KW-0539">Nucleus</keyword>
<protein>
    <submittedName>
        <fullName evidence="22">Uncharacterized protein</fullName>
    </submittedName>
</protein>
<evidence type="ECO:0000256" key="13">
    <source>
        <dbReference type="ARBA" id="ARBA00023163"/>
    </source>
</evidence>
<dbReference type="Pfam" id="PF00072">
    <property type="entry name" value="Response_reg"/>
    <property type="match status" value="1"/>
</dbReference>
<comment type="similarity">
    <text evidence="3">Belongs to the cation diffusion facilitator (CDF) transporter (TC 2.A.4) family. SLC30A subfamily.</text>
</comment>
<keyword evidence="23" id="KW-1185">Reference proteome</keyword>
<keyword evidence="13" id="KW-0804">Transcription</keyword>
<keyword evidence="10" id="KW-0406">Ion transport</keyword>
<dbReference type="Pfam" id="PF16916">
    <property type="entry name" value="ZT_dimer"/>
    <property type="match status" value="1"/>
</dbReference>
<dbReference type="InterPro" id="IPR058533">
    <property type="entry name" value="Cation_efflux_TM"/>
</dbReference>
<dbReference type="InterPro" id="IPR011006">
    <property type="entry name" value="CheY-like_superfamily"/>
</dbReference>
<evidence type="ECO:0000259" key="21">
    <source>
        <dbReference type="PROSITE" id="PS51017"/>
    </source>
</evidence>
<evidence type="ECO:0000256" key="2">
    <source>
        <dbReference type="ARBA" id="ARBA00004141"/>
    </source>
</evidence>
<dbReference type="PROSITE" id="PS50888">
    <property type="entry name" value="BHLH"/>
    <property type="match status" value="1"/>
</dbReference>
<sequence>MAETVMNRIKSPEVVRWEKYLPKTVLRVLLVESDDSTRQIITALLQKCSYKVVAVSDGLAAWETLKEKSNEIDLILTELDLPAISGFALLALVMEHEACKNIPVIMMSSEDSMTMVLKCMLKGAADYLIKPMRKNELKNLWQHVWRRLALRDGHNGHGLSLPASQQNLEDSDETSADHSDQGSGAQATTSCYGNNRLMEDVTMDLIGGIDKRSECFYGDNARDEYVGPELGLSLKRSCSGGFEKQDQTTKQQKLSLSDESVGITLTCRYENIQPAEKAEVGVEPSSSGEPKTPSESHEKLRFDYGSATTSSNHENMGSSSLSGQNELSFRSQVGSESTNGVKAKEQEEEGCGLSVEQRRSQREAALMKFRLKRKDRCFDKKVRYQSRKKLAEQRPRVKGQFVRAVNSDAGEPQRFGDKRKKRKGPKKKRAPPLSELQAKVNLKGFRINGEYFQPSTFILLSLLLLMEPSSPQYSHIIEVNASKSDEERTTTLGSVKVCGETPCHLNNASGDAEERTASMRKLCIAVVLCLLFMTVEVFGGIKANSLAILTDAAHLLSDVAAFAISLFSLWAAGWEATPRQTYGFFRIEILGALVSIQLIWLLTGILVYEAIIRLLTETSERKRNINVQGAYLHVLGDSIQSVGVMIGGAIIWYKPEWKIVDLICTLVFSVIVLGTTINMIRSILEVLMESTPREIDATKLEQGLLEMEEVVAVHELHIWAITVGKVLLACHVNITPEADADMVLNKVIDYIRREYNISHSLDQKVIVRRSLQVQGSEEDQRFVLEEDMMQQSEDLSSVLSVKDPNFLRLLSLQTLQKPPWELGDYLPHEVPEFHSPTNYYHQNPSLERVNEAISSQELQLNPLRKRRNNNNLVAASVSREKRKRKRTKPTKNTEEMESQRMTHITVERNRRRQMNVYLSSLRSLIPSSYILRGDQASIVGGAIDFVKLLEQQLQSLEAQKVTQQTDTKDISLEQSSKLRIDATVIESHVNLKIQCPKKQGQLLRSIIWLEKLRFTVLHLNVTSPCNATVSYSFNLKMEEDCTLTSADEITAARNHLHKQPSQTLVLH</sequence>
<evidence type="ECO:0000313" key="22">
    <source>
        <dbReference type="EMBL" id="KAG5395526.1"/>
    </source>
</evidence>
<dbReference type="Pfam" id="PF00010">
    <property type="entry name" value="HLH"/>
    <property type="match status" value="1"/>
</dbReference>
<evidence type="ECO:0000256" key="8">
    <source>
        <dbReference type="ARBA" id="ARBA00022989"/>
    </source>
</evidence>
<evidence type="ECO:0000256" key="1">
    <source>
        <dbReference type="ARBA" id="ARBA00004123"/>
    </source>
</evidence>
<dbReference type="SMART" id="SM00448">
    <property type="entry name" value="REC"/>
    <property type="match status" value="1"/>
</dbReference>
<evidence type="ECO:0000256" key="6">
    <source>
        <dbReference type="ARBA" id="ARBA00022692"/>
    </source>
</evidence>
<feature type="domain" description="BHLH" evidence="20">
    <location>
        <begin position="898"/>
        <end position="949"/>
    </location>
</feature>
<organism evidence="22 23">
    <name type="scientific">Brassica rapa subsp. trilocularis</name>
    <dbReference type="NCBI Taxonomy" id="1813537"/>
    <lineage>
        <taxon>Eukaryota</taxon>
        <taxon>Viridiplantae</taxon>
        <taxon>Streptophyta</taxon>
        <taxon>Embryophyta</taxon>
        <taxon>Tracheophyta</taxon>
        <taxon>Spermatophyta</taxon>
        <taxon>Magnoliopsida</taxon>
        <taxon>eudicotyledons</taxon>
        <taxon>Gunneridae</taxon>
        <taxon>Pentapetalae</taxon>
        <taxon>rosids</taxon>
        <taxon>malvids</taxon>
        <taxon>Brassicales</taxon>
        <taxon>Brassicaceae</taxon>
        <taxon>Brassiceae</taxon>
        <taxon>Brassica</taxon>
    </lineage>
</organism>
<evidence type="ECO:0000256" key="12">
    <source>
        <dbReference type="ARBA" id="ARBA00023136"/>
    </source>
</evidence>
<feature type="transmembrane region" description="Helical" evidence="18">
    <location>
        <begin position="553"/>
        <end position="572"/>
    </location>
</feature>
<dbReference type="InterPro" id="IPR027469">
    <property type="entry name" value="Cation_efflux_TMD_sf"/>
</dbReference>
<evidence type="ECO:0000259" key="19">
    <source>
        <dbReference type="PROSITE" id="PS50110"/>
    </source>
</evidence>
<dbReference type="Gene3D" id="3.40.50.2300">
    <property type="match status" value="1"/>
</dbReference>
<feature type="domain" description="Response regulatory" evidence="19">
    <location>
        <begin position="27"/>
        <end position="145"/>
    </location>
</feature>
<dbReference type="SUPFAM" id="SSF161111">
    <property type="entry name" value="Cation efflux protein transmembrane domain-like"/>
    <property type="match status" value="1"/>
</dbReference>
<dbReference type="Gene3D" id="4.10.280.10">
    <property type="entry name" value="Helix-loop-helix DNA-binding domain"/>
    <property type="match status" value="1"/>
</dbReference>
<name>A0ABQ7MDG6_BRACM</name>
<dbReference type="InterPro" id="IPR002524">
    <property type="entry name" value="Cation_efflux"/>
</dbReference>
<evidence type="ECO:0000256" key="10">
    <source>
        <dbReference type="ARBA" id="ARBA00023065"/>
    </source>
</evidence>
<comment type="subcellular location">
    <subcellularLocation>
        <location evidence="2">Membrane</location>
        <topology evidence="2">Multi-pass membrane protein</topology>
    </subcellularLocation>
    <subcellularLocation>
        <location evidence="1 16">Nucleus</location>
    </subcellularLocation>
</comment>
<keyword evidence="9" id="KW-0805">Transcription regulation</keyword>
<evidence type="ECO:0000256" key="5">
    <source>
        <dbReference type="ARBA" id="ARBA00022448"/>
    </source>
</evidence>
<keyword evidence="12 18" id="KW-0472">Membrane</keyword>
<feature type="transmembrane region" description="Helical" evidence="18">
    <location>
        <begin position="524"/>
        <end position="541"/>
    </location>
</feature>
<dbReference type="PANTHER" id="PTHR11562">
    <property type="entry name" value="CATION EFFLUX PROTEIN/ ZINC TRANSPORTER"/>
    <property type="match status" value="1"/>
</dbReference>